<dbReference type="EMBL" id="NGJY01000002">
    <property type="protein sequence ID" value="RSU03697.1"/>
    <property type="molecule type" value="Genomic_DNA"/>
</dbReference>
<proteinExistence type="predicted"/>
<dbReference type="InterPro" id="IPR038231">
    <property type="entry name" value="MepB-like_sf"/>
</dbReference>
<name>A0A430A9C9_9ENTE</name>
<gene>
    <name evidence="1" type="ORF">CBF31_04410</name>
</gene>
<dbReference type="Gene3D" id="3.40.1350.140">
    <property type="entry name" value="MepB-like"/>
    <property type="match status" value="1"/>
</dbReference>
<dbReference type="InterPro" id="IPR011235">
    <property type="entry name" value="MepB-like"/>
</dbReference>
<dbReference type="OrthoDB" id="4954833at2"/>
<keyword evidence="2" id="KW-1185">Reference proteome</keyword>
<dbReference type="AlphaFoldDB" id="A0A430A9C9"/>
<accession>A0A430A9C9</accession>
<organism evidence="1 2">
    <name type="scientific">Vagococcus fessus</name>
    <dbReference type="NCBI Taxonomy" id="120370"/>
    <lineage>
        <taxon>Bacteria</taxon>
        <taxon>Bacillati</taxon>
        <taxon>Bacillota</taxon>
        <taxon>Bacilli</taxon>
        <taxon>Lactobacillales</taxon>
        <taxon>Enterococcaceae</taxon>
        <taxon>Vagococcus</taxon>
    </lineage>
</organism>
<dbReference type="Proteomes" id="UP000287101">
    <property type="component" value="Unassembled WGS sequence"/>
</dbReference>
<dbReference type="PIRSF" id="PIRSF032285">
    <property type="entry name" value="UCP032285"/>
    <property type="match status" value="1"/>
</dbReference>
<evidence type="ECO:0000313" key="2">
    <source>
        <dbReference type="Proteomes" id="UP000287101"/>
    </source>
</evidence>
<sequence>MQNKITERLAKLSKELNKSIDIVKFEKQNEEYAGAIIELSGVLTRYRLAKVTPKKVGLFVAFWEKDSQNKNKPYDLDRSPDYLMIEVEEEKNRGLFLFDQSVLKTKGIYSTANSKGKMAIRVYPEWSHDLNKQATQTQKWQLNYFNSFTIK</sequence>
<evidence type="ECO:0008006" key="3">
    <source>
        <dbReference type="Google" id="ProtNLM"/>
    </source>
</evidence>
<protein>
    <recommendedName>
        <fullName evidence="3">MepB protein</fullName>
    </recommendedName>
</protein>
<evidence type="ECO:0000313" key="1">
    <source>
        <dbReference type="EMBL" id="RSU03697.1"/>
    </source>
</evidence>
<comment type="caution">
    <text evidence="1">The sequence shown here is derived from an EMBL/GenBank/DDBJ whole genome shotgun (WGS) entry which is preliminary data.</text>
</comment>
<dbReference type="Pfam" id="PF08877">
    <property type="entry name" value="MepB-like"/>
    <property type="match status" value="1"/>
</dbReference>
<reference evidence="1 2" key="1">
    <citation type="submission" date="2017-05" db="EMBL/GenBank/DDBJ databases">
        <title>Vagococcus spp. assemblies.</title>
        <authorList>
            <person name="Gulvik C.A."/>
        </authorList>
    </citation>
    <scope>NUCLEOTIDE SEQUENCE [LARGE SCALE GENOMIC DNA]</scope>
    <source>
        <strain evidence="1 2">CCUG 41755</strain>
    </source>
</reference>
<dbReference type="RefSeq" id="WP_126831903.1">
    <property type="nucleotide sequence ID" value="NZ_NGJY01000002.1"/>
</dbReference>